<dbReference type="EMBL" id="JBAKBA010000081">
    <property type="protein sequence ID" value="MEL0660993.1"/>
    <property type="molecule type" value="Genomic_DNA"/>
</dbReference>
<sequence>MFYEGTEKRLLICTKSLNLFDFDDGFWQQLVVNCGAEILSSIQNTQLKAYLLSESSLFVWQDKLLLITCGNTQLVKAALFLQQELTKQQISTLIFQRHQALKPQLQSSNFQQDTLLLEKQFNGQQQHWRDNYQGDLFVFGEISEKNITTQSIYMLHGLNGKLATQLQTETLDKQQILEKLKLDVFFDDLIIDHFSFEPKGYSLNAICGENYLAIHLTPEQLSTYLSVETSFSALQCTDFITYLQQLFLPNDLKQLHLKSDSKRLNISVF</sequence>
<dbReference type="Gene3D" id="3.60.90.10">
    <property type="entry name" value="S-adenosylmethionine decarboxylase"/>
    <property type="match status" value="1"/>
</dbReference>
<dbReference type="Pfam" id="PF01536">
    <property type="entry name" value="SAM_decarbox"/>
    <property type="match status" value="1"/>
</dbReference>
<dbReference type="PANTHER" id="PTHR11570">
    <property type="entry name" value="S-ADENOSYLMETHIONINE DECARBOXYLASE"/>
    <property type="match status" value="1"/>
</dbReference>
<accession>A0ABU9HGG2</accession>
<dbReference type="SUPFAM" id="SSF56276">
    <property type="entry name" value="S-adenosylmethionine decarboxylase"/>
    <property type="match status" value="1"/>
</dbReference>
<proteinExistence type="predicted"/>
<dbReference type="Proteomes" id="UP001366060">
    <property type="component" value="Unassembled WGS sequence"/>
</dbReference>
<gene>
    <name evidence="1" type="ORF">V6255_17825</name>
</gene>
<protein>
    <submittedName>
        <fullName evidence="1">S-adenosylmethionine decarboxylase</fullName>
    </submittedName>
</protein>
<keyword evidence="2" id="KW-1185">Reference proteome</keyword>
<organism evidence="1 2">
    <name type="scientific">Psychromonas arctica</name>
    <dbReference type="NCBI Taxonomy" id="168275"/>
    <lineage>
        <taxon>Bacteria</taxon>
        <taxon>Pseudomonadati</taxon>
        <taxon>Pseudomonadota</taxon>
        <taxon>Gammaproteobacteria</taxon>
        <taxon>Alteromonadales</taxon>
        <taxon>Psychromonadaceae</taxon>
        <taxon>Psychromonas</taxon>
    </lineage>
</organism>
<reference evidence="1 2" key="1">
    <citation type="submission" date="2024-02" db="EMBL/GenBank/DDBJ databases">
        <title>Bacteria isolated from the canopy kelp, Nereocystis luetkeana.</title>
        <authorList>
            <person name="Pfister C.A."/>
            <person name="Younker I.T."/>
            <person name="Light S.H."/>
        </authorList>
    </citation>
    <scope>NUCLEOTIDE SEQUENCE [LARGE SCALE GENOMIC DNA]</scope>
    <source>
        <strain evidence="1 2">TI.2.07</strain>
    </source>
</reference>
<name>A0ABU9HGG2_9GAMM</name>
<dbReference type="RefSeq" id="WP_341629354.1">
    <property type="nucleotide sequence ID" value="NZ_JBAKBA010000081.1"/>
</dbReference>
<dbReference type="InterPro" id="IPR016067">
    <property type="entry name" value="S-AdoMet_deCO2ase_core"/>
</dbReference>
<comment type="caution">
    <text evidence="1">The sequence shown here is derived from an EMBL/GenBank/DDBJ whole genome shotgun (WGS) entry which is preliminary data.</text>
</comment>
<dbReference type="PANTHER" id="PTHR11570:SF0">
    <property type="entry name" value="S-ADENOSYLMETHIONINE DECARBOXYLASE PROENZYME"/>
    <property type="match status" value="1"/>
</dbReference>
<evidence type="ECO:0000313" key="1">
    <source>
        <dbReference type="EMBL" id="MEL0660993.1"/>
    </source>
</evidence>
<dbReference type="PROSITE" id="PS01336">
    <property type="entry name" value="ADOMETDC"/>
    <property type="match status" value="1"/>
</dbReference>
<dbReference type="InterPro" id="IPR018166">
    <property type="entry name" value="S-AdoMet_deCO2ase_CS"/>
</dbReference>
<dbReference type="InterPro" id="IPR048283">
    <property type="entry name" value="AdoMetDC-like"/>
</dbReference>
<evidence type="ECO:0000313" key="2">
    <source>
        <dbReference type="Proteomes" id="UP001366060"/>
    </source>
</evidence>